<reference evidence="1" key="1">
    <citation type="submission" date="2022-08" db="UniProtKB">
        <authorList>
            <consortium name="EnsemblMetazoa"/>
        </authorList>
    </citation>
    <scope>IDENTIFICATION</scope>
    <source>
        <strain evidence="1">05x7-T-G4-1.051#20</strain>
    </source>
</reference>
<organism evidence="1 2">
    <name type="scientific">Magallana gigas</name>
    <name type="common">Pacific oyster</name>
    <name type="synonym">Crassostrea gigas</name>
    <dbReference type="NCBI Taxonomy" id="29159"/>
    <lineage>
        <taxon>Eukaryota</taxon>
        <taxon>Metazoa</taxon>
        <taxon>Spiralia</taxon>
        <taxon>Lophotrochozoa</taxon>
        <taxon>Mollusca</taxon>
        <taxon>Bivalvia</taxon>
        <taxon>Autobranchia</taxon>
        <taxon>Pteriomorphia</taxon>
        <taxon>Ostreida</taxon>
        <taxon>Ostreoidea</taxon>
        <taxon>Ostreidae</taxon>
        <taxon>Magallana</taxon>
    </lineage>
</organism>
<protein>
    <submittedName>
        <fullName evidence="1">Uncharacterized protein</fullName>
    </submittedName>
</protein>
<dbReference type="EnsemblMetazoa" id="G19602.1">
    <property type="protein sequence ID" value="G19602.1:cds"/>
    <property type="gene ID" value="G19602"/>
</dbReference>
<dbReference type="AlphaFoldDB" id="A0A8W8JJS1"/>
<evidence type="ECO:0000313" key="2">
    <source>
        <dbReference type="Proteomes" id="UP000005408"/>
    </source>
</evidence>
<proteinExistence type="predicted"/>
<name>A0A8W8JJS1_MAGGI</name>
<sequence length="499" mass="56498">MQQNYGITNNNATPGDGMSFSFDITLNKGLHTTVHCVSLMLGGSGKWWAQEAVKEVPRLPTTEPNLSLVSLYMKYAHIGTDQISMEGLEKELQKLFAGGTPDDYVKCAAKKLSDLTGTDVADVFQKLAYGVDILSKLTGCSTVPVLSFTLSLSALSSMFKKIGSNLKSADAPVEEDSIFVALERYGDSELTAEAACLVDLLFIKNAYFGEINEQAHENIVNSLEDKFPTNDIVKFMGKLKVKTHELLTTSDLQSARRASVYINLYFRLANLRTIVLWQVFCIKQRSNYDQQSTRGVLAMINEGQKSDMEVMRYVTETSFQKAVFHTIFQPTENENFMNFICIHRIRIPSLGHDKKFCRQKHFIRSSKLPDYRFEMMSPKTDYIGGSQNSSFACKFYLEPVRNRKLDGIFYMRSVKWSDSYVSMDKDGKCVSVSDKPGTEGQWKVVRLGNEGLLPQFLFSSIKWPCKFLFLKSCWRTFSIEGTENLKASKENCLWEILDV</sequence>
<accession>A0A8W8JJS1</accession>
<keyword evidence="2" id="KW-1185">Reference proteome</keyword>
<dbReference type="Proteomes" id="UP000005408">
    <property type="component" value="Unassembled WGS sequence"/>
</dbReference>
<evidence type="ECO:0000313" key="1">
    <source>
        <dbReference type="EnsemblMetazoa" id="G19602.1:cds"/>
    </source>
</evidence>